<organism evidence="1 2">
    <name type="scientific">Monoraphidium neglectum</name>
    <dbReference type="NCBI Taxonomy" id="145388"/>
    <lineage>
        <taxon>Eukaryota</taxon>
        <taxon>Viridiplantae</taxon>
        <taxon>Chlorophyta</taxon>
        <taxon>core chlorophytes</taxon>
        <taxon>Chlorophyceae</taxon>
        <taxon>CS clade</taxon>
        <taxon>Sphaeropleales</taxon>
        <taxon>Selenastraceae</taxon>
        <taxon>Monoraphidium</taxon>
    </lineage>
</organism>
<dbReference type="Gene3D" id="3.40.50.300">
    <property type="entry name" value="P-loop containing nucleotide triphosphate hydrolases"/>
    <property type="match status" value="1"/>
</dbReference>
<dbReference type="GO" id="GO:0016887">
    <property type="term" value="F:ATP hydrolysis activity"/>
    <property type="evidence" value="ECO:0007669"/>
    <property type="project" value="TreeGrafter"/>
</dbReference>
<evidence type="ECO:0008006" key="3">
    <source>
        <dbReference type="Google" id="ProtNLM"/>
    </source>
</evidence>
<sequence length="357" mass="37550">MVAVRVRAWVERGLNPKGGSGTFANEALDEIVALLTHETFRGKMVVILAGYEAEVEALMSANPGLKSRFSEKLHFPDFDAADAAELLRSRLLRDCGLGLDGEAEAALPGLTDKLVKAPGWSNGRDVGTWAKRVFQAYAARTMGQNGGGDDDSDGGAVTADDLQTSLDSFLATKVVPPPPVPPAASATAGQPAFAFENAAPHAPPPVRLKTAPVEPSIVIVEEAEEAAAPPPDGGDGAPAPPAAFGALGDAFLRDVQSGLESLGYDLTSDDVMARLAGDAGLAGRLLPALLAGGGGGGDAAVLLEMVRRWQEAVAEQVEYEKEMKRKMQRPVWRCAVCGRYGCPVMPYIERFEEFEAP</sequence>
<dbReference type="InterPro" id="IPR027417">
    <property type="entry name" value="P-loop_NTPase"/>
</dbReference>
<name>A0A0D2LS38_9CHLO</name>
<dbReference type="PANTHER" id="PTHR43392">
    <property type="entry name" value="AAA-TYPE ATPASE FAMILY PROTEIN / ANKYRIN REPEAT FAMILY PROTEIN"/>
    <property type="match status" value="1"/>
</dbReference>
<evidence type="ECO:0000313" key="2">
    <source>
        <dbReference type="Proteomes" id="UP000054498"/>
    </source>
</evidence>
<evidence type="ECO:0000313" key="1">
    <source>
        <dbReference type="EMBL" id="KIY94499.1"/>
    </source>
</evidence>
<dbReference type="Proteomes" id="UP000054498">
    <property type="component" value="Unassembled WGS sequence"/>
</dbReference>
<accession>A0A0D2LS38</accession>
<dbReference type="PANTHER" id="PTHR43392:SF2">
    <property type="entry name" value="AAA-TYPE ATPASE FAMILY PROTEIN _ ANKYRIN REPEAT FAMILY PROTEIN"/>
    <property type="match status" value="1"/>
</dbReference>
<dbReference type="SUPFAM" id="SSF52540">
    <property type="entry name" value="P-loop containing nucleoside triphosphate hydrolases"/>
    <property type="match status" value="1"/>
</dbReference>
<dbReference type="OrthoDB" id="2423195at2759"/>
<reference evidence="1 2" key="1">
    <citation type="journal article" date="2013" name="BMC Genomics">
        <title>Reconstruction of the lipid metabolism for the microalga Monoraphidium neglectum from its genome sequence reveals characteristics suitable for biofuel production.</title>
        <authorList>
            <person name="Bogen C."/>
            <person name="Al-Dilaimi A."/>
            <person name="Albersmeier A."/>
            <person name="Wichmann J."/>
            <person name="Grundmann M."/>
            <person name="Rupp O."/>
            <person name="Lauersen K.J."/>
            <person name="Blifernez-Klassen O."/>
            <person name="Kalinowski J."/>
            <person name="Goesmann A."/>
            <person name="Mussgnug J.H."/>
            <person name="Kruse O."/>
        </authorList>
    </citation>
    <scope>NUCLEOTIDE SEQUENCE [LARGE SCALE GENOMIC DNA]</scope>
    <source>
        <strain evidence="1 2">SAG 48.87</strain>
    </source>
</reference>
<proteinExistence type="predicted"/>
<dbReference type="GeneID" id="25730929"/>
<keyword evidence="2" id="KW-1185">Reference proteome</keyword>
<dbReference type="RefSeq" id="XP_013893519.1">
    <property type="nucleotide sequence ID" value="XM_014038065.1"/>
</dbReference>
<protein>
    <recommendedName>
        <fullName evidence="3">CbbX AAA lid domain-containing protein</fullName>
    </recommendedName>
</protein>
<dbReference type="STRING" id="145388.A0A0D2LS38"/>
<dbReference type="InterPro" id="IPR050773">
    <property type="entry name" value="CbxX/CfxQ_RuBisCO_ESX"/>
</dbReference>
<gene>
    <name evidence="1" type="ORF">MNEG_13464</name>
</gene>
<dbReference type="AlphaFoldDB" id="A0A0D2LS38"/>
<dbReference type="EMBL" id="KK104058">
    <property type="protein sequence ID" value="KIY94499.1"/>
    <property type="molecule type" value="Genomic_DNA"/>
</dbReference>
<dbReference type="KEGG" id="mng:MNEG_13464"/>